<dbReference type="PANTHER" id="PTHR33434">
    <property type="entry name" value="DEGV DOMAIN-CONTAINING PROTEIN DR_1986-RELATED"/>
    <property type="match status" value="1"/>
</dbReference>
<keyword evidence="4" id="KW-1185">Reference proteome</keyword>
<feature type="compositionally biased region" description="Basic and acidic residues" evidence="2">
    <location>
        <begin position="1"/>
        <end position="14"/>
    </location>
</feature>
<dbReference type="GO" id="GO:0008289">
    <property type="term" value="F:lipid binding"/>
    <property type="evidence" value="ECO:0007669"/>
    <property type="project" value="UniProtKB-KW"/>
</dbReference>
<dbReference type="InterPro" id="IPR050270">
    <property type="entry name" value="DegV_domain_contain"/>
</dbReference>
<feature type="region of interest" description="Disordered" evidence="2">
    <location>
        <begin position="1"/>
        <end position="21"/>
    </location>
</feature>
<gene>
    <name evidence="3" type="ORF">CCE01nite_32570</name>
</gene>
<dbReference type="PROSITE" id="PS51482">
    <property type="entry name" value="DEGV"/>
    <property type="match status" value="1"/>
</dbReference>
<dbReference type="InterPro" id="IPR043168">
    <property type="entry name" value="DegV_C"/>
</dbReference>
<dbReference type="EMBL" id="BJLR01000030">
    <property type="protein sequence ID" value="GEA89308.1"/>
    <property type="molecule type" value="Genomic_DNA"/>
</dbReference>
<dbReference type="Gene3D" id="3.40.50.10170">
    <property type="match status" value="1"/>
</dbReference>
<name>A0A4Y3L371_9CELL</name>
<reference evidence="3" key="1">
    <citation type="submission" date="2019-06" db="EMBL/GenBank/DDBJ databases">
        <title>Whole genome shotgun sequence of Cellulomonas cellasea NBRC 3753.</title>
        <authorList>
            <person name="Hosoyama A."/>
            <person name="Uohara A."/>
            <person name="Ohji S."/>
            <person name="Ichikawa N."/>
        </authorList>
    </citation>
    <scope>NUCLEOTIDE SEQUENCE [LARGE SCALE GENOMIC DNA]</scope>
    <source>
        <strain evidence="3">NBRC 3753</strain>
    </source>
</reference>
<dbReference type="Gene3D" id="3.30.1180.10">
    <property type="match status" value="1"/>
</dbReference>
<dbReference type="Pfam" id="PF02645">
    <property type="entry name" value="DegV"/>
    <property type="match status" value="2"/>
</dbReference>
<organism evidence="3 4">
    <name type="scientific">Cellulomonas cellasea</name>
    <dbReference type="NCBI Taxonomy" id="43670"/>
    <lineage>
        <taxon>Bacteria</taxon>
        <taxon>Bacillati</taxon>
        <taxon>Actinomycetota</taxon>
        <taxon>Actinomycetes</taxon>
        <taxon>Micrococcales</taxon>
        <taxon>Cellulomonadaceae</taxon>
        <taxon>Cellulomonas</taxon>
    </lineage>
</organism>
<evidence type="ECO:0000256" key="1">
    <source>
        <dbReference type="ARBA" id="ARBA00023121"/>
    </source>
</evidence>
<dbReference type="NCBIfam" id="TIGR00762">
    <property type="entry name" value="DegV"/>
    <property type="match status" value="2"/>
</dbReference>
<evidence type="ECO:0000256" key="2">
    <source>
        <dbReference type="SAM" id="MobiDB-lite"/>
    </source>
</evidence>
<dbReference type="AlphaFoldDB" id="A0A4Y3L371"/>
<keyword evidence="1" id="KW-0446">Lipid-binding</keyword>
<comment type="caution">
    <text evidence="3">The sequence shown here is derived from an EMBL/GenBank/DDBJ whole genome shotgun (WGS) entry which is preliminary data.</text>
</comment>
<protein>
    <submittedName>
        <fullName evidence="3">DegV domain-containing protein</fullName>
    </submittedName>
</protein>
<evidence type="ECO:0000313" key="4">
    <source>
        <dbReference type="Proteomes" id="UP000317046"/>
    </source>
</evidence>
<sequence>MPDRTRRGAGRREPAPPPVAVVTDSTASLPAHELERWGIVVVPLEVVLGGERLHEGRDLDPAALTAALGAGQRVTTSQPSPAAFADAYARAAAGGAREIVSVHLSGDLSGTVRGAQLAALAAPLPVHVVDSRSVAMGLGFAVLSAARLARGGVPLDAPDPAPPVAGTRTWHSALGRRRDRAPAPVVAEPAPLPHGAAVAERARQVAADAHAWFLVDSLDHLRRGGRLSATAAALGTVLGLRPILAMRAGRIEVAEKVRTRRAARERLEALVVADVQRRGHARVAVHHLGQPDLGAEVADSLRSRLAESVCAVEVCEVSAVLGAHAGPGVLALVVADADAPPAV</sequence>
<proteinExistence type="predicted"/>
<evidence type="ECO:0000313" key="3">
    <source>
        <dbReference type="EMBL" id="GEA89308.1"/>
    </source>
</evidence>
<dbReference type="PANTHER" id="PTHR33434:SF2">
    <property type="entry name" value="FATTY ACID-BINDING PROTEIN TM_1468"/>
    <property type="match status" value="1"/>
</dbReference>
<dbReference type="SUPFAM" id="SSF82549">
    <property type="entry name" value="DAK1/DegV-like"/>
    <property type="match status" value="2"/>
</dbReference>
<dbReference type="InterPro" id="IPR003797">
    <property type="entry name" value="DegV"/>
</dbReference>
<accession>A0A4Y3L371</accession>
<dbReference type="Proteomes" id="UP000317046">
    <property type="component" value="Unassembled WGS sequence"/>
</dbReference>